<evidence type="ECO:0000313" key="1">
    <source>
        <dbReference type="EMBL" id="DAF89612.1"/>
    </source>
</evidence>
<reference evidence="1" key="1">
    <citation type="journal article" date="2021" name="Proc. Natl. Acad. Sci. U.S.A.">
        <title>A Catalog of Tens of Thousands of Viruses from Human Metagenomes Reveals Hidden Associations with Chronic Diseases.</title>
        <authorList>
            <person name="Tisza M.J."/>
            <person name="Buck C.B."/>
        </authorList>
    </citation>
    <scope>NUCLEOTIDE SEQUENCE</scope>
    <source>
        <strain evidence="1">CtZD11</strain>
    </source>
</reference>
<organism evidence="1">
    <name type="scientific">Siphoviridae sp. ctZD11</name>
    <dbReference type="NCBI Taxonomy" id="2825556"/>
    <lineage>
        <taxon>Viruses</taxon>
        <taxon>Duplodnaviria</taxon>
        <taxon>Heunggongvirae</taxon>
        <taxon>Uroviricota</taxon>
        <taxon>Caudoviricetes</taxon>
    </lineage>
</organism>
<proteinExistence type="predicted"/>
<protein>
    <submittedName>
        <fullName evidence="1">Uncharacterized protein</fullName>
    </submittedName>
</protein>
<sequence>MNKIQVGGFIRISKREAERRYNAGETIRFCACKLSPVNVWGCFCDCCREAVSPIVSDGFNTIVARNREFETVVNAFCFYNCNGEMGRYPAFYVKMEG</sequence>
<accession>A0A8S5U588</accession>
<name>A0A8S5U588_9CAUD</name>
<dbReference type="EMBL" id="BK016014">
    <property type="protein sequence ID" value="DAF89612.1"/>
    <property type="molecule type" value="Genomic_DNA"/>
</dbReference>